<dbReference type="AlphaFoldDB" id="A0A512IS64"/>
<sequence length="136" mass="15289">MPRRPRGPDPPARTGDPWTCADVEFWLKAAFRAMPFTPVFAPRGNTLKTCNPDQADATFDIVAFTGTVLGDKSKERLALLFWARVNGTRGEIGSSVSEFCREMDWSRSRFEKTRRRACERVVAAKNTIDCRYVAAA</sequence>
<dbReference type="Proteomes" id="UP000321258">
    <property type="component" value="Unassembled WGS sequence"/>
</dbReference>
<comment type="caution">
    <text evidence="1">The sequence shown here is derived from an EMBL/GenBank/DDBJ whole genome shotgun (WGS) entry which is preliminary data.</text>
</comment>
<protein>
    <submittedName>
        <fullName evidence="1">Uncharacterized protein</fullName>
    </submittedName>
</protein>
<organism evidence="1 2">
    <name type="scientific">Methylobacterium haplocladii</name>
    <dbReference type="NCBI Taxonomy" id="1176176"/>
    <lineage>
        <taxon>Bacteria</taxon>
        <taxon>Pseudomonadati</taxon>
        <taxon>Pseudomonadota</taxon>
        <taxon>Alphaproteobacteria</taxon>
        <taxon>Hyphomicrobiales</taxon>
        <taxon>Methylobacteriaceae</taxon>
        <taxon>Methylobacterium</taxon>
    </lineage>
</organism>
<keyword evidence="2" id="KW-1185">Reference proteome</keyword>
<evidence type="ECO:0000313" key="2">
    <source>
        <dbReference type="Proteomes" id="UP000321258"/>
    </source>
</evidence>
<proteinExistence type="predicted"/>
<evidence type="ECO:0000313" key="1">
    <source>
        <dbReference type="EMBL" id="GEP00548.1"/>
    </source>
</evidence>
<name>A0A512IS64_9HYPH</name>
<dbReference type="EMBL" id="BJZT01000032">
    <property type="protein sequence ID" value="GEP00548.1"/>
    <property type="molecule type" value="Genomic_DNA"/>
</dbReference>
<dbReference type="OrthoDB" id="8003692at2"/>
<accession>A0A512IS64</accession>
<reference evidence="1 2" key="1">
    <citation type="submission" date="2019-07" db="EMBL/GenBank/DDBJ databases">
        <title>Whole genome shotgun sequence of Methylobacterium haplocladii NBRC 107714.</title>
        <authorList>
            <person name="Hosoyama A."/>
            <person name="Uohara A."/>
            <person name="Ohji S."/>
            <person name="Ichikawa N."/>
        </authorList>
    </citation>
    <scope>NUCLEOTIDE SEQUENCE [LARGE SCALE GENOMIC DNA]</scope>
    <source>
        <strain evidence="1 2">NBRC 107714</strain>
    </source>
</reference>
<gene>
    <name evidence="1" type="ORF">MHA02_29350</name>
</gene>
<dbReference type="RefSeq" id="WP_147079928.1">
    <property type="nucleotide sequence ID" value="NZ_BPQN01000059.1"/>
</dbReference>